<organism evidence="4 5">
    <name type="scientific">Nocardioides malaquae</name>
    <dbReference type="NCBI Taxonomy" id="2773426"/>
    <lineage>
        <taxon>Bacteria</taxon>
        <taxon>Bacillati</taxon>
        <taxon>Actinomycetota</taxon>
        <taxon>Actinomycetes</taxon>
        <taxon>Propionibacteriales</taxon>
        <taxon>Nocardioidaceae</taxon>
        <taxon>Nocardioides</taxon>
    </lineage>
</organism>
<evidence type="ECO:0000313" key="4">
    <source>
        <dbReference type="EMBL" id="MBE7325827.1"/>
    </source>
</evidence>
<evidence type="ECO:0000256" key="1">
    <source>
        <dbReference type="ARBA" id="ARBA00023015"/>
    </source>
</evidence>
<evidence type="ECO:0000313" key="5">
    <source>
        <dbReference type="Proteomes" id="UP000756387"/>
    </source>
</evidence>
<feature type="domain" description="HTH araC/xylS-type" evidence="3">
    <location>
        <begin position="170"/>
        <end position="266"/>
    </location>
</feature>
<keyword evidence="5" id="KW-1185">Reference proteome</keyword>
<dbReference type="PANTHER" id="PTHR11019:SF199">
    <property type="entry name" value="HTH-TYPE TRANSCRIPTIONAL REGULATOR NIMR"/>
    <property type="match status" value="1"/>
</dbReference>
<dbReference type="InterPro" id="IPR018060">
    <property type="entry name" value="HTH_AraC"/>
</dbReference>
<dbReference type="PROSITE" id="PS01124">
    <property type="entry name" value="HTH_ARAC_FAMILY_2"/>
    <property type="match status" value="1"/>
</dbReference>
<reference evidence="4 5" key="1">
    <citation type="submission" date="2020-10" db="EMBL/GenBank/DDBJ databases">
        <title>Nocardioides sp. isolated from sludge.</title>
        <authorList>
            <person name="Zhang X."/>
        </authorList>
    </citation>
    <scope>NUCLEOTIDE SEQUENCE [LARGE SCALE GENOMIC DNA]</scope>
    <source>
        <strain evidence="4 5">Y6</strain>
    </source>
</reference>
<name>A0ABR9RW92_9ACTN</name>
<evidence type="ECO:0000259" key="3">
    <source>
        <dbReference type="PROSITE" id="PS01124"/>
    </source>
</evidence>
<dbReference type="Gene3D" id="1.10.10.60">
    <property type="entry name" value="Homeodomain-like"/>
    <property type="match status" value="1"/>
</dbReference>
<dbReference type="PANTHER" id="PTHR11019">
    <property type="entry name" value="HTH-TYPE TRANSCRIPTIONAL REGULATOR NIMR"/>
    <property type="match status" value="1"/>
</dbReference>
<dbReference type="SMART" id="SM00342">
    <property type="entry name" value="HTH_ARAC"/>
    <property type="match status" value="1"/>
</dbReference>
<protein>
    <submittedName>
        <fullName evidence="4">Helix-turn-helix domain-containing protein</fullName>
    </submittedName>
</protein>
<evidence type="ECO:0000256" key="2">
    <source>
        <dbReference type="ARBA" id="ARBA00023163"/>
    </source>
</evidence>
<dbReference type="Pfam" id="PF12833">
    <property type="entry name" value="HTH_18"/>
    <property type="match status" value="1"/>
</dbReference>
<dbReference type="Proteomes" id="UP000756387">
    <property type="component" value="Unassembled WGS sequence"/>
</dbReference>
<keyword evidence="2" id="KW-0804">Transcription</keyword>
<dbReference type="SUPFAM" id="SSF46689">
    <property type="entry name" value="Homeodomain-like"/>
    <property type="match status" value="1"/>
</dbReference>
<accession>A0ABR9RW92</accession>
<comment type="caution">
    <text evidence="4">The sequence shown here is derived from an EMBL/GenBank/DDBJ whole genome shotgun (WGS) entry which is preliminary data.</text>
</comment>
<dbReference type="EMBL" id="JADCSA010000016">
    <property type="protein sequence ID" value="MBE7325827.1"/>
    <property type="molecule type" value="Genomic_DNA"/>
</dbReference>
<proteinExistence type="predicted"/>
<sequence>MSLTGHFPHRLLHGDVLVEEYAYRVGPPTGILVLRYPSAERATHFPEARDDHRHQLFWSPDGVLAVRRGGATTHLGPDQAFWAARGTTLEVTTWGAQPVVVACVREMPPQLVGVGAATVELSDSARAALTGLCRPGLPDDHAMDLKSVLLRGVTGPTRLESVGRGTGPAKQVAAAMLSDPADPTELTEWARRLHISLKTLQRDFVREYAMSWTHWRVRMRLQASTALLGRHSVTDVAHRVGWASPSAYVQAFRKEYGVTPGAWARES</sequence>
<dbReference type="RefSeq" id="WP_193639151.1">
    <property type="nucleotide sequence ID" value="NZ_JADCSA010000016.1"/>
</dbReference>
<dbReference type="InterPro" id="IPR009057">
    <property type="entry name" value="Homeodomain-like_sf"/>
</dbReference>
<gene>
    <name evidence="4" type="ORF">IEQ44_14335</name>
</gene>
<keyword evidence="1" id="KW-0805">Transcription regulation</keyword>